<dbReference type="SUPFAM" id="SSF118196">
    <property type="entry name" value="YaeB-like"/>
    <property type="match status" value="1"/>
</dbReference>
<proteinExistence type="inferred from homology"/>
<dbReference type="InterPro" id="IPR023370">
    <property type="entry name" value="TrmO-like_N"/>
</dbReference>
<dbReference type="Gene3D" id="2.40.30.70">
    <property type="entry name" value="YaeB-like"/>
    <property type="match status" value="1"/>
</dbReference>
<gene>
    <name evidence="4" type="primary">tsaA</name>
    <name evidence="4" type="ORF">H8D96_01440</name>
</gene>
<evidence type="ECO:0000259" key="3">
    <source>
        <dbReference type="PROSITE" id="PS51668"/>
    </source>
</evidence>
<accession>A0A8J6NQF7</accession>
<sequence>MEAVVKFIGHIETPYKYIDECPRNIESNGPLCSLVVKEELLDGLLGLSAGQEILILYWFENVDRKRLQQNSRKTAEFSGVFALRTPNRPNPIGAAVVKIEKIENKIIYVKGLDCLNGTPLLDIKPENGGRATGTF</sequence>
<evidence type="ECO:0000313" key="4">
    <source>
        <dbReference type="EMBL" id="MBC8430559.1"/>
    </source>
</evidence>
<dbReference type="InterPro" id="IPR036414">
    <property type="entry name" value="YaeB_N_sf"/>
</dbReference>
<comment type="caution">
    <text evidence="4">The sequence shown here is derived from an EMBL/GenBank/DDBJ whole genome shotgun (WGS) entry which is preliminary data.</text>
</comment>
<reference evidence="4 5" key="1">
    <citation type="submission" date="2020-08" db="EMBL/GenBank/DDBJ databases">
        <title>Bridging the membrane lipid divide: bacteria of the FCB group superphylum have the potential to synthesize archaeal ether lipids.</title>
        <authorList>
            <person name="Villanueva L."/>
            <person name="Von Meijenfeldt F.A.B."/>
            <person name="Westbye A.B."/>
            <person name="Yadav S."/>
            <person name="Hopmans E.C."/>
            <person name="Dutilh B.E."/>
            <person name="Sinninghe Damste J.S."/>
        </authorList>
    </citation>
    <scope>NUCLEOTIDE SEQUENCE [LARGE SCALE GENOMIC DNA]</scope>
    <source>
        <strain evidence="4">NIOZ-UU17</strain>
    </source>
</reference>
<dbReference type="Proteomes" id="UP000605201">
    <property type="component" value="Unassembled WGS sequence"/>
</dbReference>
<evidence type="ECO:0000256" key="1">
    <source>
        <dbReference type="ARBA" id="ARBA00022691"/>
    </source>
</evidence>
<dbReference type="EMBL" id="JACNIG010000055">
    <property type="protein sequence ID" value="MBC8430559.1"/>
    <property type="molecule type" value="Genomic_DNA"/>
</dbReference>
<dbReference type="PROSITE" id="PS51668">
    <property type="entry name" value="TSAA_2"/>
    <property type="match status" value="1"/>
</dbReference>
<feature type="domain" description="TsaA-like" evidence="3">
    <location>
        <begin position="5"/>
        <end position="135"/>
    </location>
</feature>
<dbReference type="Pfam" id="PF01980">
    <property type="entry name" value="TrmO_N"/>
    <property type="match status" value="1"/>
</dbReference>
<organism evidence="4 5">
    <name type="scientific">Candidatus Desulfatibia vada</name>
    <dbReference type="NCBI Taxonomy" id="2841696"/>
    <lineage>
        <taxon>Bacteria</taxon>
        <taxon>Pseudomonadati</taxon>
        <taxon>Thermodesulfobacteriota</taxon>
        <taxon>Desulfobacteria</taxon>
        <taxon>Desulfobacterales</taxon>
        <taxon>Desulfobacterales incertae sedis</taxon>
        <taxon>Candidatus Desulfatibia</taxon>
    </lineage>
</organism>
<dbReference type="PANTHER" id="PTHR12818">
    <property type="entry name" value="TRNA (ADENINE(37)-N6)-METHYLTRANSFERASE"/>
    <property type="match status" value="1"/>
</dbReference>
<evidence type="ECO:0000313" key="5">
    <source>
        <dbReference type="Proteomes" id="UP000605201"/>
    </source>
</evidence>
<protein>
    <submittedName>
        <fullName evidence="4">tRNA (N6-threonylcarbamoyladenosine(37)-N6)-methyltransferase TrmO</fullName>
    </submittedName>
</protein>
<comment type="similarity">
    <text evidence="2">Belongs to the tRNA methyltransferase O family.</text>
</comment>
<keyword evidence="1" id="KW-0949">S-adenosyl-L-methionine</keyword>
<name>A0A8J6NQF7_9BACT</name>
<dbReference type="InterPro" id="IPR036413">
    <property type="entry name" value="YaeB-like_sf"/>
</dbReference>
<dbReference type="InterPro" id="IPR040372">
    <property type="entry name" value="YaeB-like"/>
</dbReference>
<dbReference type="AlphaFoldDB" id="A0A8J6NQF7"/>
<dbReference type="PANTHER" id="PTHR12818:SF0">
    <property type="entry name" value="TRNA (ADENINE(37)-N6)-METHYLTRANSFERASE"/>
    <property type="match status" value="1"/>
</dbReference>
<evidence type="ECO:0000256" key="2">
    <source>
        <dbReference type="ARBA" id="ARBA00033753"/>
    </source>
</evidence>
<dbReference type="NCBIfam" id="TIGR00104">
    <property type="entry name" value="tRNA_TsaA"/>
    <property type="match status" value="1"/>
</dbReference>